<comment type="caution">
    <text evidence="1">The sequence shown here is derived from an EMBL/GenBank/DDBJ whole genome shotgun (WGS) entry which is preliminary data.</text>
</comment>
<reference evidence="1 2" key="1">
    <citation type="submission" date="2019-06" db="EMBL/GenBank/DDBJ databases">
        <title>Genome sequence analysis of &gt;100 Bacillus licheniformis strains suggests intrinsic resistance to this species.</title>
        <authorList>
            <person name="Wels M."/>
            <person name="Siezen R.J."/>
            <person name="Johansen E."/>
            <person name="Stuer-Lauridsen B."/>
            <person name="Bjerre K."/>
            <person name="Nielsen B.K.K."/>
        </authorList>
    </citation>
    <scope>NUCLEOTIDE SEQUENCE [LARGE SCALE GENOMIC DNA]</scope>
    <source>
        <strain evidence="1 2">BAC-16736</strain>
    </source>
</reference>
<name>A0A8B5YCK7_BACLI</name>
<gene>
    <name evidence="1" type="ORF">CHCC16736_3114</name>
</gene>
<sequence length="39" mass="4564">MTRCFILTDLLSVILIEWTSMKGQLFERYASFHGALNEE</sequence>
<protein>
    <submittedName>
        <fullName evidence="1">Uncharacterized protein</fullName>
    </submittedName>
</protein>
<evidence type="ECO:0000313" key="2">
    <source>
        <dbReference type="Proteomes" id="UP000435910"/>
    </source>
</evidence>
<organism evidence="1 2">
    <name type="scientific">Bacillus licheniformis</name>
    <dbReference type="NCBI Taxonomy" id="1402"/>
    <lineage>
        <taxon>Bacteria</taxon>
        <taxon>Bacillati</taxon>
        <taxon>Bacillota</taxon>
        <taxon>Bacilli</taxon>
        <taxon>Bacillales</taxon>
        <taxon>Bacillaceae</taxon>
        <taxon>Bacillus</taxon>
    </lineage>
</organism>
<evidence type="ECO:0000313" key="1">
    <source>
        <dbReference type="EMBL" id="TWL28512.1"/>
    </source>
</evidence>
<proteinExistence type="predicted"/>
<accession>A0A8B5YCK7</accession>
<dbReference type="Proteomes" id="UP000435910">
    <property type="component" value="Unassembled WGS sequence"/>
</dbReference>
<dbReference type="AlphaFoldDB" id="A0A8B5YCK7"/>
<dbReference type="EMBL" id="NILC01000021">
    <property type="protein sequence ID" value="TWL28512.1"/>
    <property type="molecule type" value="Genomic_DNA"/>
</dbReference>